<dbReference type="InterPro" id="IPR018088">
    <property type="entry name" value="Chalcone/stilbene_synthase_AS"/>
</dbReference>
<dbReference type="InterPro" id="IPR001099">
    <property type="entry name" value="Chalcone/stilbene_synt_N"/>
</dbReference>
<keyword evidence="8" id="KW-1185">Reference proteome</keyword>
<evidence type="ECO:0000259" key="6">
    <source>
        <dbReference type="Pfam" id="PF02797"/>
    </source>
</evidence>
<dbReference type="InterPro" id="IPR011141">
    <property type="entry name" value="Polyketide_synthase_type-III"/>
</dbReference>
<dbReference type="EC" id="2.3.1.74" evidence="7"/>
<evidence type="ECO:0000259" key="5">
    <source>
        <dbReference type="Pfam" id="PF00195"/>
    </source>
</evidence>
<reference evidence="7 8" key="1">
    <citation type="journal article" date="2023" name="Plants (Basel)">
        <title>Bridging the Gap: Combining Genomics and Transcriptomics Approaches to Understand Stylosanthes scabra, an Orphan Legume from the Brazilian Caatinga.</title>
        <authorList>
            <person name="Ferreira-Neto J.R.C."/>
            <person name="da Silva M.D."/>
            <person name="Binneck E."/>
            <person name="de Melo N.F."/>
            <person name="da Silva R.H."/>
            <person name="de Melo A.L.T.M."/>
            <person name="Pandolfi V."/>
            <person name="Bustamante F.O."/>
            <person name="Brasileiro-Vidal A.C."/>
            <person name="Benko-Iseppon A.M."/>
        </authorList>
    </citation>
    <scope>NUCLEOTIDE SEQUENCE [LARGE SCALE GENOMIC DNA]</scope>
    <source>
        <tissue evidence="7">Leaves</tissue>
    </source>
</reference>
<keyword evidence="3 4" id="KW-0012">Acyltransferase</keyword>
<dbReference type="Pfam" id="PF00195">
    <property type="entry name" value="Chal_sti_synt_N"/>
    <property type="match status" value="1"/>
</dbReference>
<dbReference type="Proteomes" id="UP001341840">
    <property type="component" value="Unassembled WGS sequence"/>
</dbReference>
<dbReference type="PANTHER" id="PTHR11877:SF62">
    <property type="entry name" value="CHALCONE SYNTHASE 7"/>
    <property type="match status" value="1"/>
</dbReference>
<dbReference type="GO" id="GO:0016210">
    <property type="term" value="F:naringenin-chalcone synthase activity"/>
    <property type="evidence" value="ECO:0007669"/>
    <property type="project" value="UniProtKB-EC"/>
</dbReference>
<dbReference type="EMBL" id="JASCZI010151640">
    <property type="protein sequence ID" value="MED6173846.1"/>
    <property type="molecule type" value="Genomic_DNA"/>
</dbReference>
<gene>
    <name evidence="7" type="primary">CHS3_10</name>
    <name evidence="7" type="ORF">PIB30_063514</name>
</gene>
<dbReference type="SUPFAM" id="SSF53901">
    <property type="entry name" value="Thiolase-like"/>
    <property type="match status" value="2"/>
</dbReference>
<sequence>MVNVSEIRKVQRAEGPATILAIGTANPPNVVEQSTYPDYYFRVTNAEHMTDLKKKFQRICDKTMIKKRHFYLTEEILKENPSICEYRGSSIDAREDMMLAEVPRLGKEASLKAIKEWGQPKSKITHLIFCTTSGVSLPGVDYQCAVLLGLDPCVKRYMMYHQGCFAGGTMLRLAKDLAENNKGARVLIVCSEVTAVTFRGPNENDMDSLVGNSLFADGAAAIIVGSDPDLEIEKPLYELVWTSQKMIPNTHDAIGGKLREVGLTFYLHKSVPDIISQNINDALKVAFDPLGISDYNSLFWIAHPGGPAIIDQVEQKLNLKSEKMKATREVLRDNGNMSSACVFFILNLMRKKSLEKGLQTTGEGLDWGVLFGFGPGLTIETVVLHSVAI</sequence>
<dbReference type="CDD" id="cd00831">
    <property type="entry name" value="CHS_like"/>
    <property type="match status" value="1"/>
</dbReference>
<dbReference type="Pfam" id="PF02797">
    <property type="entry name" value="Chal_sti_synt_C"/>
    <property type="match status" value="1"/>
</dbReference>
<evidence type="ECO:0000313" key="7">
    <source>
        <dbReference type="EMBL" id="MED6173846.1"/>
    </source>
</evidence>
<dbReference type="Gene3D" id="3.40.47.10">
    <property type="match status" value="2"/>
</dbReference>
<organism evidence="7 8">
    <name type="scientific">Stylosanthes scabra</name>
    <dbReference type="NCBI Taxonomy" id="79078"/>
    <lineage>
        <taxon>Eukaryota</taxon>
        <taxon>Viridiplantae</taxon>
        <taxon>Streptophyta</taxon>
        <taxon>Embryophyta</taxon>
        <taxon>Tracheophyta</taxon>
        <taxon>Spermatophyta</taxon>
        <taxon>Magnoliopsida</taxon>
        <taxon>eudicotyledons</taxon>
        <taxon>Gunneridae</taxon>
        <taxon>Pentapetalae</taxon>
        <taxon>rosids</taxon>
        <taxon>fabids</taxon>
        <taxon>Fabales</taxon>
        <taxon>Fabaceae</taxon>
        <taxon>Papilionoideae</taxon>
        <taxon>50 kb inversion clade</taxon>
        <taxon>dalbergioids sensu lato</taxon>
        <taxon>Dalbergieae</taxon>
        <taxon>Pterocarpus clade</taxon>
        <taxon>Stylosanthes</taxon>
    </lineage>
</organism>
<evidence type="ECO:0000256" key="2">
    <source>
        <dbReference type="ARBA" id="ARBA00022679"/>
    </source>
</evidence>
<evidence type="ECO:0000313" key="8">
    <source>
        <dbReference type="Proteomes" id="UP001341840"/>
    </source>
</evidence>
<comment type="similarity">
    <text evidence="1 4">Belongs to the thiolase-like superfamily. Chalcone/stilbene synthases family.</text>
</comment>
<dbReference type="PIRSF" id="PIRSF000451">
    <property type="entry name" value="PKS_III"/>
    <property type="match status" value="1"/>
</dbReference>
<dbReference type="InterPro" id="IPR016039">
    <property type="entry name" value="Thiolase-like"/>
</dbReference>
<accession>A0ABU6VND5</accession>
<evidence type="ECO:0000256" key="4">
    <source>
        <dbReference type="RuleBase" id="RU003633"/>
    </source>
</evidence>
<evidence type="ECO:0000256" key="1">
    <source>
        <dbReference type="ARBA" id="ARBA00005531"/>
    </source>
</evidence>
<feature type="domain" description="Chalcone/stilbene synthase N-terminal" evidence="5">
    <location>
        <begin position="5"/>
        <end position="228"/>
    </location>
</feature>
<proteinExistence type="inferred from homology"/>
<comment type="caution">
    <text evidence="7">The sequence shown here is derived from an EMBL/GenBank/DDBJ whole genome shotgun (WGS) entry which is preliminary data.</text>
</comment>
<name>A0ABU6VND5_9FABA</name>
<feature type="domain" description="Chalcone/stilbene synthase C-terminal" evidence="6">
    <location>
        <begin position="238"/>
        <end position="387"/>
    </location>
</feature>
<protein>
    <submittedName>
        <fullName evidence="7">Chitin synthase, class 3, variant 2</fullName>
        <ecNumber evidence="7">2.3.1.74</ecNumber>
    </submittedName>
</protein>
<keyword evidence="2 4" id="KW-0808">Transferase</keyword>
<dbReference type="PANTHER" id="PTHR11877">
    <property type="entry name" value="HYDROXYMETHYLGLUTARYL-COA SYNTHASE"/>
    <property type="match status" value="1"/>
</dbReference>
<dbReference type="PROSITE" id="PS00441">
    <property type="entry name" value="CHALCONE_SYNTH"/>
    <property type="match status" value="1"/>
</dbReference>
<evidence type="ECO:0000256" key="3">
    <source>
        <dbReference type="ARBA" id="ARBA00023315"/>
    </source>
</evidence>
<dbReference type="InterPro" id="IPR012328">
    <property type="entry name" value="Chalcone/stilbene_synt_C"/>
</dbReference>